<name>A0A9P0G2P0_BEMTA</name>
<keyword evidence="3" id="KW-1185">Reference proteome</keyword>
<reference evidence="2" key="1">
    <citation type="submission" date="2021-12" db="EMBL/GenBank/DDBJ databases">
        <authorList>
            <person name="King R."/>
        </authorList>
    </citation>
    <scope>NUCLEOTIDE SEQUENCE</scope>
</reference>
<gene>
    <name evidence="2" type="ORF">BEMITA_LOCUS10395</name>
</gene>
<evidence type="ECO:0000313" key="2">
    <source>
        <dbReference type="EMBL" id="CAH0773976.1"/>
    </source>
</evidence>
<evidence type="ECO:0000256" key="1">
    <source>
        <dbReference type="SAM" id="MobiDB-lite"/>
    </source>
</evidence>
<protein>
    <submittedName>
        <fullName evidence="2">Uncharacterized protein</fullName>
    </submittedName>
</protein>
<evidence type="ECO:0000313" key="3">
    <source>
        <dbReference type="Proteomes" id="UP001152759"/>
    </source>
</evidence>
<sequence length="353" mass="39962">MPTPFQQKYGNYYPAAGQDVSLHGRQMPQPIGLPLLADQPHYPQSQSMMISPHPQGHFRQPDELRALEPQDLISQPEQAVAPQPQGLISQSEQFRAPHPQPGQLLYPQPLGPMAQPDKFRYPQPQGPMMIQRNQLRYPQMQRTIPVWNPRNMRYQQYPAPQFRGYQQPLQYVPGMPLSPEFLSRPQMRSFDQMNYQSWPQFQRTPDMHPILRQNYAPESAQMMAEDSQRSAHAQTSNHRDQKPGEHKITQEFQGSAKGWNVDVSGKWGPAPHSTGRSAQPDSLPEQPIVSGKSSAQSTSAAVHEPMIQMPKAASPAPTDEKLYSTVEELLRKRLSGVYTALKALMEPVAKNIP</sequence>
<feature type="compositionally biased region" description="Polar residues" evidence="1">
    <location>
        <begin position="291"/>
        <end position="300"/>
    </location>
</feature>
<accession>A0A9P0G2P0</accession>
<dbReference type="AlphaFoldDB" id="A0A9P0G2P0"/>
<proteinExistence type="predicted"/>
<dbReference type="Proteomes" id="UP001152759">
    <property type="component" value="Chromosome 6"/>
</dbReference>
<feature type="compositionally biased region" description="Basic and acidic residues" evidence="1">
    <location>
        <begin position="237"/>
        <end position="249"/>
    </location>
</feature>
<dbReference type="EMBL" id="OU963867">
    <property type="protein sequence ID" value="CAH0773976.1"/>
    <property type="molecule type" value="Genomic_DNA"/>
</dbReference>
<feature type="region of interest" description="Disordered" evidence="1">
    <location>
        <begin position="220"/>
        <end position="302"/>
    </location>
</feature>
<organism evidence="2 3">
    <name type="scientific">Bemisia tabaci</name>
    <name type="common">Sweetpotato whitefly</name>
    <name type="synonym">Aleurodes tabaci</name>
    <dbReference type="NCBI Taxonomy" id="7038"/>
    <lineage>
        <taxon>Eukaryota</taxon>
        <taxon>Metazoa</taxon>
        <taxon>Ecdysozoa</taxon>
        <taxon>Arthropoda</taxon>
        <taxon>Hexapoda</taxon>
        <taxon>Insecta</taxon>
        <taxon>Pterygota</taxon>
        <taxon>Neoptera</taxon>
        <taxon>Paraneoptera</taxon>
        <taxon>Hemiptera</taxon>
        <taxon>Sternorrhyncha</taxon>
        <taxon>Aleyrodoidea</taxon>
        <taxon>Aleyrodidae</taxon>
        <taxon>Aleyrodinae</taxon>
        <taxon>Bemisia</taxon>
    </lineage>
</organism>